<dbReference type="SUPFAM" id="SSF52467">
    <property type="entry name" value="DHS-like NAD/FAD-binding domain"/>
    <property type="match status" value="1"/>
</dbReference>
<evidence type="ECO:0000256" key="3">
    <source>
        <dbReference type="RuleBase" id="RU362132"/>
    </source>
</evidence>
<accession>A0AB38TPF3</accession>
<name>A0AB38TPF3_BURGA</name>
<dbReference type="SUPFAM" id="SSF52518">
    <property type="entry name" value="Thiamin diphosphate-binding fold (THDP-binding)"/>
    <property type="match status" value="2"/>
</dbReference>
<dbReference type="EMBL" id="CP104214">
    <property type="protein sequence ID" value="UWX69640.1"/>
    <property type="molecule type" value="Genomic_DNA"/>
</dbReference>
<dbReference type="InterPro" id="IPR012001">
    <property type="entry name" value="Thiamin_PyroP_enz_TPP-bd_dom"/>
</dbReference>
<dbReference type="GO" id="GO:0003984">
    <property type="term" value="F:acetolactate synthase activity"/>
    <property type="evidence" value="ECO:0007669"/>
    <property type="project" value="TreeGrafter"/>
</dbReference>
<dbReference type="PANTHER" id="PTHR18968:SF133">
    <property type="entry name" value="BENZOYLFORMATE DECARBOXYLASE"/>
    <property type="match status" value="1"/>
</dbReference>
<dbReference type="PANTHER" id="PTHR18968">
    <property type="entry name" value="THIAMINE PYROPHOSPHATE ENZYMES"/>
    <property type="match status" value="1"/>
</dbReference>
<feature type="domain" description="Thiamine pyrophosphate enzyme N-terminal TPP-binding" evidence="6">
    <location>
        <begin position="13"/>
        <end position="115"/>
    </location>
</feature>
<dbReference type="CDD" id="cd02002">
    <property type="entry name" value="TPP_BFDC"/>
    <property type="match status" value="1"/>
</dbReference>
<dbReference type="InterPro" id="IPR011766">
    <property type="entry name" value="TPP_enzyme_TPP-bd"/>
</dbReference>
<evidence type="ECO:0000259" key="6">
    <source>
        <dbReference type="Pfam" id="PF02776"/>
    </source>
</evidence>
<comment type="similarity">
    <text evidence="1 3">Belongs to the TPP enzyme family.</text>
</comment>
<dbReference type="InterPro" id="IPR000399">
    <property type="entry name" value="TPP-bd_CS"/>
</dbReference>
<dbReference type="Pfam" id="PF00205">
    <property type="entry name" value="TPP_enzyme_M"/>
    <property type="match status" value="1"/>
</dbReference>
<dbReference type="Gene3D" id="3.40.50.1220">
    <property type="entry name" value="TPP-binding domain"/>
    <property type="match status" value="1"/>
</dbReference>
<evidence type="ECO:0000256" key="1">
    <source>
        <dbReference type="ARBA" id="ARBA00007812"/>
    </source>
</evidence>
<sequence>MSDTRSDPAAAAMTVRDAVLDLLRQFGIDKVFGNPGSTELPMFRDFPADLDYVLGLQEAVVVGMADGYAQASGRAALVNLHSAAGLGNAMGNLFTAFRNHTPLIVTAGQQARSLLPLDPYLGAQRAAELPQPYVKWSVEPARAQDVPAAIARAWRIAMQEPRGPVFVSVPVDDWDQPAEPVAPRAVSQVQGPDPEALARLGAALVASARPALVVGAALARGGAWDETVALAERHRARVFAAPVSGRCAFPEDHRLFAGFLPAMRERIVERLAGHDLVVALGAPAFTYHVEGFGPHLPDGARLWQLVDDPGVAAWTPVGDALVGNLRLALAGLLARPVPAAVTARAMPGAREAPARVGPGGGGEGSGSGGPMSVAFVMQTLAELREAADIVVEEAPSSRPAMQRHLPFTRPDSFYTMDSGGLGYAMPAAVGIALAEPGRRVIALLGDGSSLYAIQALWSAAQRRLPIAFLILANGRYAALQEFAPVFGFAAGETVQGTALPGLDFVALARGFGCEGRRVADPGLLREALQAALAGPGPSLLEIVVA</sequence>
<dbReference type="GO" id="GO:0000287">
    <property type="term" value="F:magnesium ion binding"/>
    <property type="evidence" value="ECO:0007669"/>
    <property type="project" value="InterPro"/>
</dbReference>
<evidence type="ECO:0000256" key="2">
    <source>
        <dbReference type="ARBA" id="ARBA00023052"/>
    </source>
</evidence>
<dbReference type="AlphaFoldDB" id="A0AB38TPF3"/>
<organism evidence="7 8">
    <name type="scientific">Burkholderia gladioli</name>
    <name type="common">Pseudomonas marginata</name>
    <name type="synonym">Phytomonas marginata</name>
    <dbReference type="NCBI Taxonomy" id="28095"/>
    <lineage>
        <taxon>Bacteria</taxon>
        <taxon>Pseudomonadati</taxon>
        <taxon>Pseudomonadota</taxon>
        <taxon>Betaproteobacteria</taxon>
        <taxon>Burkholderiales</taxon>
        <taxon>Burkholderiaceae</taxon>
        <taxon>Burkholderia</taxon>
    </lineage>
</organism>
<keyword evidence="2 3" id="KW-0786">Thiamine pyrophosphate</keyword>
<evidence type="ECO:0000259" key="4">
    <source>
        <dbReference type="Pfam" id="PF00205"/>
    </source>
</evidence>
<keyword evidence="7" id="KW-0456">Lyase</keyword>
<dbReference type="InterPro" id="IPR012000">
    <property type="entry name" value="Thiamin_PyroP_enz_cen_dom"/>
</dbReference>
<gene>
    <name evidence="7" type="primary">mdlC</name>
    <name evidence="7" type="ORF">NYZ96_15770</name>
</gene>
<dbReference type="Pfam" id="PF02775">
    <property type="entry name" value="TPP_enzyme_C"/>
    <property type="match status" value="1"/>
</dbReference>
<dbReference type="GO" id="GO:0050660">
    <property type="term" value="F:flavin adenine dinucleotide binding"/>
    <property type="evidence" value="ECO:0007669"/>
    <property type="project" value="TreeGrafter"/>
</dbReference>
<dbReference type="Proteomes" id="UP001059745">
    <property type="component" value="Chromosome 1"/>
</dbReference>
<dbReference type="InterPro" id="IPR029035">
    <property type="entry name" value="DHS-like_NAD/FAD-binding_dom"/>
</dbReference>
<feature type="domain" description="Thiamine pyrophosphate enzyme central" evidence="4">
    <location>
        <begin position="200"/>
        <end position="330"/>
    </location>
</feature>
<dbReference type="GO" id="GO:0019752">
    <property type="term" value="P:carboxylic acid metabolic process"/>
    <property type="evidence" value="ECO:0007669"/>
    <property type="project" value="UniProtKB-ARBA"/>
</dbReference>
<dbReference type="RefSeq" id="WP_186039086.1">
    <property type="nucleotide sequence ID" value="NZ_CADEPT010000001.1"/>
</dbReference>
<dbReference type="PROSITE" id="PS00187">
    <property type="entry name" value="TPP_ENZYMES"/>
    <property type="match status" value="1"/>
</dbReference>
<dbReference type="NCBIfam" id="NF005485">
    <property type="entry name" value="PRK07092.1"/>
    <property type="match status" value="1"/>
</dbReference>
<feature type="domain" description="Thiamine pyrophosphate enzyme TPP-binding" evidence="5">
    <location>
        <begin position="400"/>
        <end position="542"/>
    </location>
</feature>
<evidence type="ECO:0000313" key="8">
    <source>
        <dbReference type="Proteomes" id="UP001059745"/>
    </source>
</evidence>
<reference evidence="7" key="1">
    <citation type="submission" date="2022-09" db="EMBL/GenBank/DDBJ databases">
        <title>Genomic of Burkholderia gladioli.</title>
        <authorList>
            <person name="Wu H."/>
        </authorList>
    </citation>
    <scope>NUCLEOTIDE SEQUENCE</scope>
    <source>
        <strain evidence="7">ZN-S4</strain>
    </source>
</reference>
<dbReference type="CDD" id="cd07035">
    <property type="entry name" value="TPP_PYR_POX_like"/>
    <property type="match status" value="1"/>
</dbReference>
<protein>
    <submittedName>
        <fullName evidence="7">Benzoylformate decarboxylase</fullName>
        <ecNumber evidence="7">4.1.1.7</ecNumber>
    </submittedName>
</protein>
<proteinExistence type="inferred from homology"/>
<dbReference type="EC" id="4.1.1.7" evidence="7"/>
<dbReference type="GO" id="GO:0050695">
    <property type="term" value="F:benzoylformate decarboxylase activity"/>
    <property type="evidence" value="ECO:0007669"/>
    <property type="project" value="UniProtKB-EC"/>
</dbReference>
<dbReference type="Gene3D" id="3.40.50.970">
    <property type="match status" value="2"/>
</dbReference>
<dbReference type="Pfam" id="PF02776">
    <property type="entry name" value="TPP_enzyme_N"/>
    <property type="match status" value="1"/>
</dbReference>
<evidence type="ECO:0000259" key="5">
    <source>
        <dbReference type="Pfam" id="PF02775"/>
    </source>
</evidence>
<dbReference type="GO" id="GO:0030976">
    <property type="term" value="F:thiamine pyrophosphate binding"/>
    <property type="evidence" value="ECO:0007669"/>
    <property type="project" value="InterPro"/>
</dbReference>
<dbReference type="InterPro" id="IPR029061">
    <property type="entry name" value="THDP-binding"/>
</dbReference>
<dbReference type="InterPro" id="IPR045229">
    <property type="entry name" value="TPP_enz"/>
</dbReference>
<evidence type="ECO:0000313" key="7">
    <source>
        <dbReference type="EMBL" id="UWX69640.1"/>
    </source>
</evidence>